<evidence type="ECO:0000256" key="2">
    <source>
        <dbReference type="ARBA" id="ARBA00022690"/>
    </source>
</evidence>
<evidence type="ECO:0000256" key="5">
    <source>
        <dbReference type="ARBA" id="ARBA00023180"/>
    </source>
</evidence>
<proteinExistence type="inferred from homology"/>
<evidence type="ECO:0000313" key="9">
    <source>
        <dbReference type="Proteomes" id="UP000290572"/>
    </source>
</evidence>
<dbReference type="STRING" id="84645.A0A498N4U4"/>
<feature type="domain" description="Macroglobulin" evidence="7">
    <location>
        <begin position="199"/>
        <end position="226"/>
    </location>
</feature>
<dbReference type="PANTHER" id="PTHR11412:SF150">
    <property type="entry name" value="ALPHA-2-MACROGLOBULIN-RELATED"/>
    <property type="match status" value="1"/>
</dbReference>
<comment type="similarity">
    <text evidence="1">Belongs to the protease inhibitor I39 (alpha-2-macroglobulin) family.</text>
</comment>
<keyword evidence="9" id="KW-1185">Reference proteome</keyword>
<protein>
    <submittedName>
        <fullName evidence="8">Alpha-2-macroglobulin-like protein</fullName>
    </submittedName>
</protein>
<dbReference type="FunFam" id="2.60.40.1930:FF:000001">
    <property type="entry name" value="CD109 isoform 3"/>
    <property type="match status" value="1"/>
</dbReference>
<dbReference type="PANTHER" id="PTHR11412">
    <property type="entry name" value="MACROGLOBULIN / COMPLEMENT"/>
    <property type="match status" value="1"/>
</dbReference>
<dbReference type="InterPro" id="IPR050473">
    <property type="entry name" value="A2M/Complement_sys"/>
</dbReference>
<dbReference type="Pfam" id="PF17791">
    <property type="entry name" value="MG3"/>
    <property type="match status" value="1"/>
</dbReference>
<reference evidence="8 9" key="1">
    <citation type="submission" date="2018-03" db="EMBL/GenBank/DDBJ databases">
        <title>Draft genome sequence of Rohu Carp (Labeo rohita).</title>
        <authorList>
            <person name="Das P."/>
            <person name="Kushwaha B."/>
            <person name="Joshi C.G."/>
            <person name="Kumar D."/>
            <person name="Nagpure N.S."/>
            <person name="Sahoo L."/>
            <person name="Das S.P."/>
            <person name="Bit A."/>
            <person name="Patnaik S."/>
            <person name="Meher P.K."/>
            <person name="Jayasankar P."/>
            <person name="Koringa P.G."/>
            <person name="Patel N.V."/>
            <person name="Hinsu A.T."/>
            <person name="Kumar R."/>
            <person name="Pandey M."/>
            <person name="Agarwal S."/>
            <person name="Srivastava S."/>
            <person name="Singh M."/>
            <person name="Iquebal M.A."/>
            <person name="Jaiswal S."/>
            <person name="Angadi U.B."/>
            <person name="Kumar N."/>
            <person name="Raza M."/>
            <person name="Shah T.M."/>
            <person name="Rai A."/>
            <person name="Jena J.K."/>
        </authorList>
    </citation>
    <scope>NUCLEOTIDE SEQUENCE [LARGE SCALE GENOMIC DNA]</scope>
    <source>
        <strain evidence="8">DASCIFA01</strain>
        <tissue evidence="8">Testis</tissue>
    </source>
</reference>
<keyword evidence="5" id="KW-0325">Glycoprotein</keyword>
<keyword evidence="3" id="KW-0732">Signal</keyword>
<feature type="domain" description="Macroglobulin" evidence="6">
    <location>
        <begin position="106"/>
        <end position="197"/>
    </location>
</feature>
<gene>
    <name evidence="8" type="ORF">ROHU_006371</name>
</gene>
<dbReference type="SUPFAM" id="SSF81296">
    <property type="entry name" value="E set domains"/>
    <property type="match status" value="1"/>
</dbReference>
<organism evidence="8 9">
    <name type="scientific">Labeo rohita</name>
    <name type="common">Indian major carp</name>
    <name type="synonym">Cyprinus rohita</name>
    <dbReference type="NCBI Taxonomy" id="84645"/>
    <lineage>
        <taxon>Eukaryota</taxon>
        <taxon>Metazoa</taxon>
        <taxon>Chordata</taxon>
        <taxon>Craniata</taxon>
        <taxon>Vertebrata</taxon>
        <taxon>Euteleostomi</taxon>
        <taxon>Actinopterygii</taxon>
        <taxon>Neopterygii</taxon>
        <taxon>Teleostei</taxon>
        <taxon>Ostariophysi</taxon>
        <taxon>Cypriniformes</taxon>
        <taxon>Cyprinidae</taxon>
        <taxon>Labeoninae</taxon>
        <taxon>Labeonini</taxon>
        <taxon>Labeo</taxon>
    </lineage>
</organism>
<dbReference type="Pfam" id="PF01835">
    <property type="entry name" value="MG2"/>
    <property type="match status" value="1"/>
</dbReference>
<comment type="caution">
    <text evidence="8">The sequence shown here is derived from an EMBL/GenBank/DDBJ whole genome shotgun (WGS) entry which is preliminary data.</text>
</comment>
<evidence type="ECO:0000259" key="7">
    <source>
        <dbReference type="Pfam" id="PF17791"/>
    </source>
</evidence>
<evidence type="ECO:0000256" key="4">
    <source>
        <dbReference type="ARBA" id="ARBA00022900"/>
    </source>
</evidence>
<evidence type="ECO:0000256" key="3">
    <source>
        <dbReference type="ARBA" id="ARBA00022729"/>
    </source>
</evidence>
<dbReference type="InterPro" id="IPR002890">
    <property type="entry name" value="MG2"/>
</dbReference>
<keyword evidence="2" id="KW-0646">Protease inhibitor</keyword>
<keyword evidence="4" id="KW-0722">Serine protease inhibitor</keyword>
<dbReference type="InterPro" id="IPR014756">
    <property type="entry name" value="Ig_E-set"/>
</dbReference>
<accession>A0A498N4U4</accession>
<dbReference type="Gene3D" id="2.60.40.1930">
    <property type="match status" value="1"/>
</dbReference>
<dbReference type="Gene3D" id="2.60.40.10">
    <property type="entry name" value="Immunoglobulins"/>
    <property type="match status" value="1"/>
</dbReference>
<dbReference type="AlphaFoldDB" id="A0A498N4U4"/>
<evidence type="ECO:0000256" key="1">
    <source>
        <dbReference type="ARBA" id="ARBA00010952"/>
    </source>
</evidence>
<dbReference type="EMBL" id="QBIY01012555">
    <property type="protein sequence ID" value="RXN23915.1"/>
    <property type="molecule type" value="Genomic_DNA"/>
</dbReference>
<sequence>MLPIVSQGSFMVTFPAVIESQSEAKLCASLLKPNESLVMNIYLLDGDQSTLLLQEKAEEEFHRCFNFQTPQVEAESVQTMKVELQGENFKMTEKRKVLFRRYNPLTFIQTDKPIYIPGQKVNFRVVTMDRNFVPFDQKYSTVVLEDNQNNRIGQWTNISSTRWILQLSHQLNPEARQGIYKLKAYIGERTITHYFEVKKYVLPKFEITVKAPEIISLHDSDMNMEMSEMGCASFTLDTSVFFNSTNEIFLKEHLTVRVKVTEEGTGVLNITVSAEAEASQTVCDNEVVSVPERGRIDTVTRSLLVQAEGTEKTETYSWLLCPKGDSLSEEVDLTLPKDVIEGSSRSSVSVIGNIYIHKQK</sequence>
<dbReference type="GO" id="GO:0007399">
    <property type="term" value="P:nervous system development"/>
    <property type="evidence" value="ECO:0007669"/>
    <property type="project" value="UniProtKB-ARBA"/>
</dbReference>
<dbReference type="Proteomes" id="UP000290572">
    <property type="component" value="Unassembled WGS sequence"/>
</dbReference>
<evidence type="ECO:0000259" key="6">
    <source>
        <dbReference type="Pfam" id="PF01835"/>
    </source>
</evidence>
<evidence type="ECO:0000313" key="8">
    <source>
        <dbReference type="EMBL" id="RXN23915.1"/>
    </source>
</evidence>
<dbReference type="InterPro" id="IPR013783">
    <property type="entry name" value="Ig-like_fold"/>
</dbReference>
<dbReference type="GO" id="GO:0004867">
    <property type="term" value="F:serine-type endopeptidase inhibitor activity"/>
    <property type="evidence" value="ECO:0007669"/>
    <property type="project" value="UniProtKB-KW"/>
</dbReference>
<dbReference type="InterPro" id="IPR041555">
    <property type="entry name" value="MG3"/>
</dbReference>
<name>A0A498N4U4_LABRO</name>